<evidence type="ECO:0000313" key="3">
    <source>
        <dbReference type="EMBL" id="PHN06833.1"/>
    </source>
</evidence>
<keyword evidence="2" id="KW-0812">Transmembrane</keyword>
<accession>A0A2D0NGE3</accession>
<feature type="transmembrane region" description="Helical" evidence="2">
    <location>
        <begin position="20"/>
        <end position="41"/>
    </location>
</feature>
<proteinExistence type="predicted"/>
<feature type="transmembrane region" description="Helical" evidence="2">
    <location>
        <begin position="96"/>
        <end position="116"/>
    </location>
</feature>
<dbReference type="AlphaFoldDB" id="A0A2D0NGE3"/>
<evidence type="ECO:0000256" key="1">
    <source>
        <dbReference type="SAM" id="MobiDB-lite"/>
    </source>
</evidence>
<keyword evidence="4" id="KW-1185">Reference proteome</keyword>
<keyword evidence="2" id="KW-0472">Membrane</keyword>
<keyword evidence="2" id="KW-1133">Transmembrane helix</keyword>
<protein>
    <submittedName>
        <fullName evidence="3">Uncharacterized protein</fullName>
    </submittedName>
</protein>
<reference evidence="3 4" key="1">
    <citation type="submission" date="2017-10" db="EMBL/GenBank/DDBJ databases">
        <title>The draft genome sequence of Lewinella nigricans NBRC 102662.</title>
        <authorList>
            <person name="Wang K."/>
        </authorList>
    </citation>
    <scope>NUCLEOTIDE SEQUENCE [LARGE SCALE GENOMIC DNA]</scope>
    <source>
        <strain evidence="3 4">NBRC 102662</strain>
    </source>
</reference>
<name>A0A2D0NGE3_FLAN2</name>
<dbReference type="EMBL" id="PDUD01000017">
    <property type="protein sequence ID" value="PHN06833.1"/>
    <property type="molecule type" value="Genomic_DNA"/>
</dbReference>
<evidence type="ECO:0000256" key="2">
    <source>
        <dbReference type="SAM" id="Phobius"/>
    </source>
</evidence>
<feature type="transmembrane region" description="Helical" evidence="2">
    <location>
        <begin position="128"/>
        <end position="148"/>
    </location>
</feature>
<evidence type="ECO:0000313" key="4">
    <source>
        <dbReference type="Proteomes" id="UP000223913"/>
    </source>
</evidence>
<comment type="caution">
    <text evidence="3">The sequence shown here is derived from an EMBL/GenBank/DDBJ whole genome shotgun (WGS) entry which is preliminary data.</text>
</comment>
<dbReference type="RefSeq" id="WP_099150088.1">
    <property type="nucleotide sequence ID" value="NZ_PDUD01000017.1"/>
</dbReference>
<organism evidence="3 4">
    <name type="scientific">Flavilitoribacter nigricans (strain ATCC 23147 / DSM 23189 / NBRC 102662 / NCIMB 1420 / SS-2)</name>
    <name type="common">Lewinella nigricans</name>
    <dbReference type="NCBI Taxonomy" id="1122177"/>
    <lineage>
        <taxon>Bacteria</taxon>
        <taxon>Pseudomonadati</taxon>
        <taxon>Bacteroidota</taxon>
        <taxon>Saprospiria</taxon>
        <taxon>Saprospirales</taxon>
        <taxon>Lewinellaceae</taxon>
        <taxon>Flavilitoribacter</taxon>
    </lineage>
</organism>
<feature type="transmembrane region" description="Helical" evidence="2">
    <location>
        <begin position="61"/>
        <end position="84"/>
    </location>
</feature>
<gene>
    <name evidence="3" type="ORF">CRP01_11150</name>
</gene>
<feature type="region of interest" description="Disordered" evidence="1">
    <location>
        <begin position="201"/>
        <end position="250"/>
    </location>
</feature>
<sequence length="250" mass="27943">MKKTENSKGNVLNNPKFEIVVLWIQAHIGQLIVFLLGATYFSTALMIAVSLQDALLTLGPTLSWIVAAPMALFGQMIRGSLVYFNQANPYRISKMWEYLGMVFAFVLTVWACYEVHHLFSSQGIGDAAQISAIGFIVAGFFLEAYFLGEINRTNRSVLVANPDMIQQVIDYEREYADLQIAIGEAKIELEYAKRDRLSGALRKRQPTSAPKQAPTPLIEEHTHEPEEEAEDVISEPLFSFSTNGNGHVKN</sequence>
<feature type="compositionally biased region" description="Polar residues" evidence="1">
    <location>
        <begin position="239"/>
        <end position="250"/>
    </location>
</feature>
<dbReference type="Proteomes" id="UP000223913">
    <property type="component" value="Unassembled WGS sequence"/>
</dbReference>